<protein>
    <recommendedName>
        <fullName evidence="4">Beta-lactamase-inhibitor-like PepSY-like domain-containing protein</fullName>
    </recommendedName>
</protein>
<dbReference type="Proteomes" id="UP000559010">
    <property type="component" value="Unassembled WGS sequence"/>
</dbReference>
<reference evidence="2 3" key="1">
    <citation type="submission" date="2020-04" db="EMBL/GenBank/DDBJ databases">
        <title>Flammeovirgaceae bacterium KN852 isolated from deep sea.</title>
        <authorList>
            <person name="Zhang D.-C."/>
        </authorList>
    </citation>
    <scope>NUCLEOTIDE SEQUENCE [LARGE SCALE GENOMIC DNA]</scope>
    <source>
        <strain evidence="2 3">KN852</strain>
    </source>
</reference>
<dbReference type="RefSeq" id="WP_169679518.1">
    <property type="nucleotide sequence ID" value="NZ_JABBNU010000004.1"/>
</dbReference>
<name>A0A848IUG3_9BACT</name>
<organism evidence="2 3">
    <name type="scientific">Marinigracilibium pacificum</name>
    <dbReference type="NCBI Taxonomy" id="2729599"/>
    <lineage>
        <taxon>Bacteria</taxon>
        <taxon>Pseudomonadati</taxon>
        <taxon>Bacteroidota</taxon>
        <taxon>Cytophagia</taxon>
        <taxon>Cytophagales</taxon>
        <taxon>Flammeovirgaceae</taxon>
        <taxon>Marinigracilibium</taxon>
    </lineage>
</organism>
<dbReference type="AlphaFoldDB" id="A0A848IUG3"/>
<dbReference type="SUPFAM" id="SSF160574">
    <property type="entry name" value="BT0923-like"/>
    <property type="match status" value="1"/>
</dbReference>
<sequence>MKKLLTIIFSLLVMVVYGQNTQSIMINAEEVPEGNTPEHIVAAVKRDFPNSQVVSYHLARADHINTHWTLEEDHYMMDEEGPDHYTVKLESPNDDSYIYALYDKDGKLIESKVFTEQFPLPQDIVNQATSGKFEGYTIVSDEFYRVKRHDHGKEYIQVNIEKGKKHKKLFFSTDGNLMKVK</sequence>
<evidence type="ECO:0000313" key="3">
    <source>
        <dbReference type="Proteomes" id="UP000559010"/>
    </source>
</evidence>
<keyword evidence="3" id="KW-1185">Reference proteome</keyword>
<evidence type="ECO:0008006" key="4">
    <source>
        <dbReference type="Google" id="ProtNLM"/>
    </source>
</evidence>
<comment type="caution">
    <text evidence="2">The sequence shown here is derived from an EMBL/GenBank/DDBJ whole genome shotgun (WGS) entry which is preliminary data.</text>
</comment>
<feature type="signal peptide" evidence="1">
    <location>
        <begin position="1"/>
        <end position="18"/>
    </location>
</feature>
<keyword evidence="1" id="KW-0732">Signal</keyword>
<gene>
    <name evidence="2" type="ORF">HH304_07005</name>
</gene>
<feature type="chain" id="PRO_5032613454" description="Beta-lactamase-inhibitor-like PepSY-like domain-containing protein" evidence="1">
    <location>
        <begin position="19"/>
        <end position="181"/>
    </location>
</feature>
<evidence type="ECO:0000256" key="1">
    <source>
        <dbReference type="SAM" id="SignalP"/>
    </source>
</evidence>
<accession>A0A848IUG3</accession>
<evidence type="ECO:0000313" key="2">
    <source>
        <dbReference type="EMBL" id="NMM48143.1"/>
    </source>
</evidence>
<proteinExistence type="predicted"/>
<dbReference type="EMBL" id="JABBNU010000004">
    <property type="protein sequence ID" value="NMM48143.1"/>
    <property type="molecule type" value="Genomic_DNA"/>
</dbReference>
<dbReference type="Gene3D" id="3.10.450.360">
    <property type="match status" value="1"/>
</dbReference>